<sequence>MIALAVVKDSKGASDGLTDAGAKTAKQLLQQAVYGNQGLTQTPKLLGAGYSRTLQCGDAQSTPATSAKLTIAATIACLCANDGSNNKACYPTQTTQQTACNKNSDITDWTAIKGHFRAATAGKAINPTNLRHLLKDIKADLYASKGTSGTHWGILGARSGTGAGACDGTEDSNAGACASFAKSSTAIEEPDWLALIDQAATKLENSASTNANMLAAEAQIHALNQTLTTLISLNAMEALKQPTPKPANPAQAPSADSKNQQEEAEKD</sequence>
<dbReference type="AlphaFoldDB" id="A0A1J0R9I3"/>
<name>A0A1J0R9I3_9TRYP</name>
<evidence type="ECO:0000256" key="4">
    <source>
        <dbReference type="ARBA" id="ARBA00022622"/>
    </source>
</evidence>
<evidence type="ECO:0000256" key="8">
    <source>
        <dbReference type="ARBA" id="ARBA00023288"/>
    </source>
</evidence>
<dbReference type="InterPro" id="IPR025932">
    <property type="entry name" value="Trypano_VSG_B_N_dom"/>
</dbReference>
<evidence type="ECO:0000256" key="1">
    <source>
        <dbReference type="ARBA" id="ARBA00002523"/>
    </source>
</evidence>
<evidence type="ECO:0000256" key="9">
    <source>
        <dbReference type="SAM" id="MobiDB-lite"/>
    </source>
</evidence>
<reference evidence="11" key="1">
    <citation type="submission" date="2016-08" db="EMBL/GenBank/DDBJ databases">
        <title>VSG repertoire of Trypanosoma brucei EATRO 1125.</title>
        <authorList>
            <person name="Cross G.A."/>
        </authorList>
    </citation>
    <scope>NUCLEOTIDE SEQUENCE</scope>
    <source>
        <strain evidence="11">EATRO 1125</strain>
    </source>
</reference>
<comment type="function">
    <text evidence="1">VSG forms a coat on the surface of the parasite. The trypanosome evades the immune response of the host by expressing a series of antigenically distinct VSGs from an estimated 1000 VSG genes.</text>
</comment>
<feature type="region of interest" description="Disordered" evidence="9">
    <location>
        <begin position="238"/>
        <end position="267"/>
    </location>
</feature>
<comment type="subcellular location">
    <subcellularLocation>
        <location evidence="2">Cell membrane</location>
        <topology evidence="2">Lipid-anchor</topology>
        <topology evidence="2">GPI-anchor</topology>
    </subcellularLocation>
</comment>
<dbReference type="EMBL" id="KX700430">
    <property type="protein sequence ID" value="APD74386.1"/>
    <property type="molecule type" value="Genomic_DNA"/>
</dbReference>
<dbReference type="GO" id="GO:0005886">
    <property type="term" value="C:plasma membrane"/>
    <property type="evidence" value="ECO:0007669"/>
    <property type="project" value="UniProtKB-SubCell"/>
</dbReference>
<protein>
    <submittedName>
        <fullName evidence="11">Variant surface glycoprotein 1125.2990</fullName>
    </submittedName>
</protein>
<feature type="domain" description="Trypanosome variant surface glycoprotein B-type N-terminal" evidence="10">
    <location>
        <begin position="3"/>
        <end position="221"/>
    </location>
</feature>
<evidence type="ECO:0000256" key="3">
    <source>
        <dbReference type="ARBA" id="ARBA00022475"/>
    </source>
</evidence>
<keyword evidence="6" id="KW-0472">Membrane</keyword>
<evidence type="ECO:0000256" key="6">
    <source>
        <dbReference type="ARBA" id="ARBA00023136"/>
    </source>
</evidence>
<organism evidence="11">
    <name type="scientific">Trypanosoma brucei</name>
    <dbReference type="NCBI Taxonomy" id="5691"/>
    <lineage>
        <taxon>Eukaryota</taxon>
        <taxon>Discoba</taxon>
        <taxon>Euglenozoa</taxon>
        <taxon>Kinetoplastea</taxon>
        <taxon>Metakinetoplastina</taxon>
        <taxon>Trypanosomatida</taxon>
        <taxon>Trypanosomatidae</taxon>
        <taxon>Trypanosoma</taxon>
    </lineage>
</organism>
<evidence type="ECO:0000313" key="11">
    <source>
        <dbReference type="EMBL" id="APD74386.1"/>
    </source>
</evidence>
<evidence type="ECO:0000256" key="2">
    <source>
        <dbReference type="ARBA" id="ARBA00004609"/>
    </source>
</evidence>
<accession>A0A1J0R9I3</accession>
<keyword evidence="7" id="KW-0325">Glycoprotein</keyword>
<dbReference type="Pfam" id="PF13206">
    <property type="entry name" value="VSG_B"/>
    <property type="match status" value="1"/>
</dbReference>
<evidence type="ECO:0000256" key="5">
    <source>
        <dbReference type="ARBA" id="ARBA00022729"/>
    </source>
</evidence>
<dbReference type="GO" id="GO:0098552">
    <property type="term" value="C:side of membrane"/>
    <property type="evidence" value="ECO:0007669"/>
    <property type="project" value="UniProtKB-KW"/>
</dbReference>
<keyword evidence="8" id="KW-0449">Lipoprotein</keyword>
<keyword evidence="3" id="KW-1003">Cell membrane</keyword>
<proteinExistence type="predicted"/>
<evidence type="ECO:0000256" key="7">
    <source>
        <dbReference type="ARBA" id="ARBA00023180"/>
    </source>
</evidence>
<keyword evidence="5" id="KW-0732">Signal</keyword>
<evidence type="ECO:0000259" key="10">
    <source>
        <dbReference type="Pfam" id="PF13206"/>
    </source>
</evidence>
<keyword evidence="4" id="KW-0336">GPI-anchor</keyword>